<reference evidence="8" key="2">
    <citation type="submission" date="2015-01" db="EMBL/GenBank/DDBJ databases">
        <title>Evolutionary Origins and Diversification of the Mycorrhizal Mutualists.</title>
        <authorList>
            <consortium name="DOE Joint Genome Institute"/>
            <consortium name="Mycorrhizal Genomics Consortium"/>
            <person name="Kohler A."/>
            <person name="Kuo A."/>
            <person name="Nagy L.G."/>
            <person name="Floudas D."/>
            <person name="Copeland A."/>
            <person name="Barry K.W."/>
            <person name="Cichocki N."/>
            <person name="Veneault-Fourrey C."/>
            <person name="LaButti K."/>
            <person name="Lindquist E.A."/>
            <person name="Lipzen A."/>
            <person name="Lundell T."/>
            <person name="Morin E."/>
            <person name="Murat C."/>
            <person name="Riley R."/>
            <person name="Ohm R."/>
            <person name="Sun H."/>
            <person name="Tunlid A."/>
            <person name="Henrissat B."/>
            <person name="Grigoriev I.V."/>
            <person name="Hibbett D.S."/>
            <person name="Martin F."/>
        </authorList>
    </citation>
    <scope>NUCLEOTIDE SEQUENCE [LARGE SCALE GENOMIC DNA]</scope>
    <source>
        <strain evidence="8">Zn</strain>
    </source>
</reference>
<feature type="domain" description="O-methyltransferase dimerisation" evidence="6">
    <location>
        <begin position="44"/>
        <end position="114"/>
    </location>
</feature>
<evidence type="ECO:0000313" key="7">
    <source>
        <dbReference type="EMBL" id="KIN01712.1"/>
    </source>
</evidence>
<dbReference type="InterPro" id="IPR029063">
    <property type="entry name" value="SAM-dependent_MTases_sf"/>
</dbReference>
<dbReference type="AlphaFoldDB" id="A0A0C3HHA6"/>
<dbReference type="InterPro" id="IPR016461">
    <property type="entry name" value="COMT-like"/>
</dbReference>
<organism evidence="7 8">
    <name type="scientific">Oidiodendron maius (strain Zn)</name>
    <dbReference type="NCBI Taxonomy" id="913774"/>
    <lineage>
        <taxon>Eukaryota</taxon>
        <taxon>Fungi</taxon>
        <taxon>Dikarya</taxon>
        <taxon>Ascomycota</taxon>
        <taxon>Pezizomycotina</taxon>
        <taxon>Leotiomycetes</taxon>
        <taxon>Leotiomycetes incertae sedis</taxon>
        <taxon>Myxotrichaceae</taxon>
        <taxon>Oidiodendron</taxon>
    </lineage>
</organism>
<dbReference type="InterPro" id="IPR001077">
    <property type="entry name" value="COMT_C"/>
</dbReference>
<dbReference type="SUPFAM" id="SSF46785">
    <property type="entry name" value="Winged helix' DNA-binding domain"/>
    <property type="match status" value="1"/>
</dbReference>
<evidence type="ECO:0000256" key="1">
    <source>
        <dbReference type="ARBA" id="ARBA00022603"/>
    </source>
</evidence>
<accession>A0A0C3HHA6</accession>
<evidence type="ECO:0000256" key="4">
    <source>
        <dbReference type="PIRSR" id="PIRSR005739-1"/>
    </source>
</evidence>
<evidence type="ECO:0000256" key="2">
    <source>
        <dbReference type="ARBA" id="ARBA00022679"/>
    </source>
</evidence>
<dbReference type="InterPro" id="IPR036388">
    <property type="entry name" value="WH-like_DNA-bd_sf"/>
</dbReference>
<name>A0A0C3HHA6_OIDMZ</name>
<feature type="domain" description="O-methyltransferase C-terminal" evidence="5">
    <location>
        <begin position="210"/>
        <end position="351"/>
    </location>
</feature>
<dbReference type="OrthoDB" id="1535081at2759"/>
<evidence type="ECO:0000313" key="8">
    <source>
        <dbReference type="Proteomes" id="UP000054321"/>
    </source>
</evidence>
<gene>
    <name evidence="7" type="ORF">OIDMADRAFT_40966</name>
</gene>
<dbReference type="PIRSF" id="PIRSF005739">
    <property type="entry name" value="O-mtase"/>
    <property type="match status" value="1"/>
</dbReference>
<dbReference type="Pfam" id="PF08100">
    <property type="entry name" value="Dimerisation"/>
    <property type="match status" value="1"/>
</dbReference>
<dbReference type="Pfam" id="PF00891">
    <property type="entry name" value="Methyltransf_2"/>
    <property type="match status" value="1"/>
</dbReference>
<dbReference type="InParanoid" id="A0A0C3HHA6"/>
<keyword evidence="1" id="KW-0489">Methyltransferase</keyword>
<dbReference type="PROSITE" id="PS51683">
    <property type="entry name" value="SAM_OMT_II"/>
    <property type="match status" value="1"/>
</dbReference>
<dbReference type="Proteomes" id="UP000054321">
    <property type="component" value="Unassembled WGS sequence"/>
</dbReference>
<dbReference type="InterPro" id="IPR036390">
    <property type="entry name" value="WH_DNA-bd_sf"/>
</dbReference>
<dbReference type="GO" id="GO:0008171">
    <property type="term" value="F:O-methyltransferase activity"/>
    <property type="evidence" value="ECO:0007669"/>
    <property type="project" value="InterPro"/>
</dbReference>
<dbReference type="Gene3D" id="1.10.10.10">
    <property type="entry name" value="Winged helix-like DNA-binding domain superfamily/Winged helix DNA-binding domain"/>
    <property type="match status" value="1"/>
</dbReference>
<reference evidence="7 8" key="1">
    <citation type="submission" date="2014-04" db="EMBL/GenBank/DDBJ databases">
        <authorList>
            <consortium name="DOE Joint Genome Institute"/>
            <person name="Kuo A."/>
            <person name="Martino E."/>
            <person name="Perotto S."/>
            <person name="Kohler A."/>
            <person name="Nagy L.G."/>
            <person name="Floudas D."/>
            <person name="Copeland A."/>
            <person name="Barry K.W."/>
            <person name="Cichocki N."/>
            <person name="Veneault-Fourrey C."/>
            <person name="LaButti K."/>
            <person name="Lindquist E.A."/>
            <person name="Lipzen A."/>
            <person name="Lundell T."/>
            <person name="Morin E."/>
            <person name="Murat C."/>
            <person name="Sun H."/>
            <person name="Tunlid A."/>
            <person name="Henrissat B."/>
            <person name="Grigoriev I.V."/>
            <person name="Hibbett D.S."/>
            <person name="Martin F."/>
            <person name="Nordberg H.P."/>
            <person name="Cantor M.N."/>
            <person name="Hua S.X."/>
        </authorList>
    </citation>
    <scope>NUCLEOTIDE SEQUENCE [LARGE SCALE GENOMIC DNA]</scope>
    <source>
        <strain evidence="7 8">Zn</strain>
    </source>
</reference>
<evidence type="ECO:0000259" key="5">
    <source>
        <dbReference type="Pfam" id="PF00891"/>
    </source>
</evidence>
<keyword evidence="3" id="KW-0949">S-adenosyl-L-methionine</keyword>
<dbReference type="InterPro" id="IPR012967">
    <property type="entry name" value="COMT_dimerisation"/>
</dbReference>
<proteinExistence type="predicted"/>
<dbReference type="Gene3D" id="3.40.50.150">
    <property type="entry name" value="Vaccinia Virus protein VP39"/>
    <property type="match status" value="1"/>
</dbReference>
<sequence>MANASSPSCDPAAHGQLLQAINRLTLAVETPTETNMRILYQPVQNACIRMAIGMGLPHAVVARDGVSVTAAELGEELKADPVLIARVMRVLTAAGLCKEDGPNQYSATPVTRSLAGPAFTGGSRYIFDLFFPTAAQLPEYLLQTNFENPQGKSAFEFTYQTGLWEHLGENPDLQRDCVAYMRGRRAGQLRWLDIYPVEAELAGKTADDSVLLVDIGGNQGHDLELFKERYPKVPGRLILQDLPEAIERISPPLEGIEVIPYDFFTPQPIESAQLYFFRGICHDWSDEQCQKFLSNTVRAMNKNSRLLVNEFVLPNTGAGQLQASLDIMMMTLVSGLERTEMQWQSLLESVGLEIVKIWSIMPEIEAVIETRLKE</sequence>
<dbReference type="GO" id="GO:0046983">
    <property type="term" value="F:protein dimerization activity"/>
    <property type="evidence" value="ECO:0007669"/>
    <property type="project" value="InterPro"/>
</dbReference>
<dbReference type="HOGENOM" id="CLU_005533_5_0_1"/>
<dbReference type="GO" id="GO:0032259">
    <property type="term" value="P:methylation"/>
    <property type="evidence" value="ECO:0007669"/>
    <property type="project" value="UniProtKB-KW"/>
</dbReference>
<dbReference type="SUPFAM" id="SSF53335">
    <property type="entry name" value="S-adenosyl-L-methionine-dependent methyltransferases"/>
    <property type="match status" value="1"/>
</dbReference>
<dbReference type="PANTHER" id="PTHR43712:SF11">
    <property type="entry name" value="O-METHYLTRANSFERASE (AFU_ORTHOLOGUE AFUA_2G17820)-RELATED"/>
    <property type="match status" value="1"/>
</dbReference>
<evidence type="ECO:0000259" key="6">
    <source>
        <dbReference type="Pfam" id="PF08100"/>
    </source>
</evidence>
<feature type="active site" description="Proton acceptor" evidence="4">
    <location>
        <position position="282"/>
    </location>
</feature>
<evidence type="ECO:0000256" key="3">
    <source>
        <dbReference type="ARBA" id="ARBA00022691"/>
    </source>
</evidence>
<keyword evidence="2" id="KW-0808">Transferase</keyword>
<dbReference type="PANTHER" id="PTHR43712">
    <property type="entry name" value="PUTATIVE (AFU_ORTHOLOGUE AFUA_4G14580)-RELATED"/>
    <property type="match status" value="1"/>
</dbReference>
<keyword evidence="8" id="KW-1185">Reference proteome</keyword>
<protein>
    <submittedName>
        <fullName evidence="7">Uncharacterized protein</fullName>
    </submittedName>
</protein>
<dbReference type="EMBL" id="KN832875">
    <property type="protein sequence ID" value="KIN01712.1"/>
    <property type="molecule type" value="Genomic_DNA"/>
</dbReference>